<comment type="caution">
    <text evidence="1">The sequence shown here is derived from an EMBL/GenBank/DDBJ whole genome shotgun (WGS) entry which is preliminary data.</text>
</comment>
<keyword evidence="2" id="KW-1185">Reference proteome</keyword>
<reference evidence="1 2" key="1">
    <citation type="journal article" date="2024" name="Ann. Entomol. Soc. Am.">
        <title>Genomic analyses of the southern and eastern yellowjacket wasps (Hymenoptera: Vespidae) reveal evolutionary signatures of social life.</title>
        <authorList>
            <person name="Catto M.A."/>
            <person name="Caine P.B."/>
            <person name="Orr S.E."/>
            <person name="Hunt B.G."/>
            <person name="Goodisman M.A.D."/>
        </authorList>
    </citation>
    <scope>NUCLEOTIDE SEQUENCE [LARGE SCALE GENOMIC DNA]</scope>
    <source>
        <strain evidence="1">233</strain>
        <tissue evidence="1">Head and thorax</tissue>
    </source>
</reference>
<sequence>MDLSADVSSLLDYLSKKVHHRVYRHLHLSNVETIELLTTQWTSVKLIGPNWKFTFVSDS</sequence>
<organism evidence="1 2">
    <name type="scientific">Vespula squamosa</name>
    <name type="common">Southern yellow jacket</name>
    <name type="synonym">Wasp</name>
    <dbReference type="NCBI Taxonomy" id="30214"/>
    <lineage>
        <taxon>Eukaryota</taxon>
        <taxon>Metazoa</taxon>
        <taxon>Ecdysozoa</taxon>
        <taxon>Arthropoda</taxon>
        <taxon>Hexapoda</taxon>
        <taxon>Insecta</taxon>
        <taxon>Pterygota</taxon>
        <taxon>Neoptera</taxon>
        <taxon>Endopterygota</taxon>
        <taxon>Hymenoptera</taxon>
        <taxon>Apocrita</taxon>
        <taxon>Aculeata</taxon>
        <taxon>Vespoidea</taxon>
        <taxon>Vespidae</taxon>
        <taxon>Vespinae</taxon>
        <taxon>Vespula</taxon>
    </lineage>
</organism>
<proteinExistence type="predicted"/>
<dbReference type="EMBL" id="JAUDFV010000141">
    <property type="protein sequence ID" value="KAL2722609.1"/>
    <property type="molecule type" value="Genomic_DNA"/>
</dbReference>
<dbReference type="AlphaFoldDB" id="A0ABD2APQ6"/>
<evidence type="ECO:0000313" key="1">
    <source>
        <dbReference type="EMBL" id="KAL2722609.1"/>
    </source>
</evidence>
<name>A0ABD2APQ6_VESSQ</name>
<accession>A0ABD2APQ6</accession>
<protein>
    <submittedName>
        <fullName evidence="1">Uncharacterized protein</fullName>
    </submittedName>
</protein>
<dbReference type="Proteomes" id="UP001607302">
    <property type="component" value="Unassembled WGS sequence"/>
</dbReference>
<evidence type="ECO:0000313" key="2">
    <source>
        <dbReference type="Proteomes" id="UP001607302"/>
    </source>
</evidence>
<gene>
    <name evidence="1" type="ORF">V1478_009472</name>
</gene>